<evidence type="ECO:0000313" key="1">
    <source>
        <dbReference type="EMBL" id="KJV10756.1"/>
    </source>
</evidence>
<comment type="caution">
    <text evidence="1">The sequence shown here is derived from an EMBL/GenBank/DDBJ whole genome shotgun (WGS) entry which is preliminary data.</text>
</comment>
<keyword evidence="2" id="KW-1185">Reference proteome</keyword>
<evidence type="ECO:0008006" key="3">
    <source>
        <dbReference type="Google" id="ProtNLM"/>
    </source>
</evidence>
<dbReference type="EMBL" id="LAJY01000051">
    <property type="protein sequence ID" value="KJV10756.1"/>
    <property type="molecule type" value="Genomic_DNA"/>
</dbReference>
<accession>A0A0F3IVN0</accession>
<sequence length="155" mass="17046">MIFLGEQPQLMTRGEFAAHLKLKSPSAISNYFARGRLTQAVLVGGKINVALAEKQLAASRDTDRPGPPGTTQPALDIYPDSEMAWDAPIQARLKADMLVEDLRRKRRENDEDEGRLVLAEQIHDAAMTAARKVRDMMLSLPPRIAGEIAPAAGMR</sequence>
<protein>
    <recommendedName>
        <fullName evidence="3">Terminase small subunit</fullName>
    </recommendedName>
</protein>
<reference evidence="1 2" key="1">
    <citation type="submission" date="2015-03" db="EMBL/GenBank/DDBJ databases">
        <title>Draft genome sequence of Elstera litoralis.</title>
        <authorList>
            <person name="Rahalkar M.C."/>
            <person name="Dhakephalkar P.K."/>
            <person name="Pore S.D."/>
            <person name="Arora P."/>
            <person name="Kapse N.G."/>
            <person name="Pandit P.S."/>
        </authorList>
    </citation>
    <scope>NUCLEOTIDE SEQUENCE [LARGE SCALE GENOMIC DNA]</scope>
    <source>
        <strain evidence="1 2">Dia-1</strain>
    </source>
</reference>
<dbReference type="Proteomes" id="UP000033774">
    <property type="component" value="Unassembled WGS sequence"/>
</dbReference>
<organism evidence="1 2">
    <name type="scientific">Elstera litoralis</name>
    <dbReference type="NCBI Taxonomy" id="552518"/>
    <lineage>
        <taxon>Bacteria</taxon>
        <taxon>Pseudomonadati</taxon>
        <taxon>Pseudomonadota</taxon>
        <taxon>Alphaproteobacteria</taxon>
        <taxon>Rhodospirillales</taxon>
        <taxon>Rhodospirillaceae</taxon>
        <taxon>Elstera</taxon>
    </lineage>
</organism>
<gene>
    <name evidence="1" type="ORF">VZ95_02890</name>
</gene>
<name>A0A0F3IVN0_9PROT</name>
<evidence type="ECO:0000313" key="2">
    <source>
        <dbReference type="Proteomes" id="UP000033774"/>
    </source>
</evidence>
<dbReference type="AlphaFoldDB" id="A0A0F3IVN0"/>
<proteinExistence type="predicted"/>